<evidence type="ECO:0000313" key="2">
    <source>
        <dbReference type="Proteomes" id="UP000187097"/>
    </source>
</evidence>
<dbReference type="Proteomes" id="UP000187097">
    <property type="component" value="Chromosome"/>
</dbReference>
<dbReference type="Gene3D" id="3.30.500.20">
    <property type="entry name" value="BH3703-like domains"/>
    <property type="match status" value="1"/>
</dbReference>
<evidence type="ECO:0008006" key="3">
    <source>
        <dbReference type="Google" id="ProtNLM"/>
    </source>
</evidence>
<gene>
    <name evidence="1" type="ORF">IXO792_20760</name>
</gene>
<protein>
    <recommendedName>
        <fullName evidence="3">DUF600 family protein</fullName>
    </recommendedName>
</protein>
<name>A0AAJ5MEG2_XANOO</name>
<proteinExistence type="predicted"/>
<reference evidence="1" key="2">
    <citation type="submission" date="2020-01" db="EMBL/GenBank/DDBJ databases">
        <title>Complete genome investigation of Xanthomonas oryzae strains.</title>
        <authorList>
            <person name="Kaur A."/>
            <person name="Bansal K."/>
            <person name="Patil P.B."/>
        </authorList>
    </citation>
    <scope>NUCLEOTIDE SEQUENCE</scope>
    <source>
        <strain evidence="1">IXO792</strain>
    </source>
</reference>
<reference evidence="1" key="1">
    <citation type="submission" date="2015-01" db="EMBL/GenBank/DDBJ databases">
        <authorList>
            <person name="Midha S."/>
            <person name="Anil M.G."/>
            <person name="Mishra D."/>
            <person name="Brahma K."/>
            <person name="Laha G.S."/>
            <person name="Sundaram R.M."/>
            <person name="Sonti R.V."/>
            <person name="Patil P.B."/>
        </authorList>
    </citation>
    <scope>NUCLEOTIDE SEQUENCE</scope>
    <source>
        <strain evidence="1">IXO792</strain>
    </source>
</reference>
<sequence length="108" mass="12324">MKDQELHQKIGQLLFDVSPSGASKIIVRAKLFEEGDGGSYEFDYLDGDGVLGWFDPDAKKIGTLTDYLAQLRENFRENKFFKNERPWVGANIVIDVSKSKISIDFIYE</sequence>
<accession>A0AAJ5MEG2</accession>
<evidence type="ECO:0000313" key="1">
    <source>
        <dbReference type="EMBL" id="UXW02940.1"/>
    </source>
</evidence>
<dbReference type="InterPro" id="IPR036170">
    <property type="entry name" value="YezG-like_sf"/>
</dbReference>
<dbReference type="SUPFAM" id="SSF160424">
    <property type="entry name" value="BH3703-like"/>
    <property type="match status" value="1"/>
</dbReference>
<organism evidence="1 2">
    <name type="scientific">Xanthomonas oryzae pv. oryzae</name>
    <dbReference type="NCBI Taxonomy" id="64187"/>
    <lineage>
        <taxon>Bacteria</taxon>
        <taxon>Pseudomonadati</taxon>
        <taxon>Pseudomonadota</taxon>
        <taxon>Gammaproteobacteria</taxon>
        <taxon>Lysobacterales</taxon>
        <taxon>Lysobacteraceae</taxon>
        <taxon>Xanthomonas</taxon>
    </lineage>
</organism>
<dbReference type="EMBL" id="CP047493">
    <property type="protein sequence ID" value="UXW02940.1"/>
    <property type="molecule type" value="Genomic_DNA"/>
</dbReference>
<dbReference type="RefSeq" id="WP_075239294.1">
    <property type="nucleotide sequence ID" value="NZ_CP040604.1"/>
</dbReference>
<dbReference type="AlphaFoldDB" id="A0AAJ5MEG2"/>